<feature type="transmembrane region" description="Helical" evidence="2">
    <location>
        <begin position="125"/>
        <end position="148"/>
    </location>
</feature>
<dbReference type="InterPro" id="IPR003018">
    <property type="entry name" value="GAF"/>
</dbReference>
<dbReference type="PROSITE" id="PS50109">
    <property type="entry name" value="HIS_KIN"/>
    <property type="match status" value="1"/>
</dbReference>
<dbReference type="InterPro" id="IPR001610">
    <property type="entry name" value="PAC"/>
</dbReference>
<evidence type="ECO:0000256" key="1">
    <source>
        <dbReference type="ARBA" id="ARBA00022777"/>
    </source>
</evidence>
<dbReference type="GO" id="GO:0016301">
    <property type="term" value="F:kinase activity"/>
    <property type="evidence" value="ECO:0007669"/>
    <property type="project" value="UniProtKB-KW"/>
</dbReference>
<keyword evidence="2" id="KW-0472">Membrane</keyword>
<dbReference type="PANTHER" id="PTHR43065:SF23">
    <property type="entry name" value="SENSOR HISTIDINE KINASE PDTAS"/>
    <property type="match status" value="1"/>
</dbReference>
<dbReference type="InterPro" id="IPR029016">
    <property type="entry name" value="GAF-like_dom_sf"/>
</dbReference>
<feature type="transmembrane region" description="Helical" evidence="2">
    <location>
        <begin position="58"/>
        <end position="80"/>
    </location>
</feature>
<evidence type="ECO:0000259" key="4">
    <source>
        <dbReference type="PROSITE" id="PS50112"/>
    </source>
</evidence>
<feature type="domain" description="PAC" evidence="5">
    <location>
        <begin position="679"/>
        <end position="731"/>
    </location>
</feature>
<keyword evidence="7" id="KW-1185">Reference proteome</keyword>
<dbReference type="Pfam" id="PF02518">
    <property type="entry name" value="HATPase_c"/>
    <property type="match status" value="1"/>
</dbReference>
<evidence type="ECO:0000313" key="7">
    <source>
        <dbReference type="Proteomes" id="UP000050501"/>
    </source>
</evidence>
<dbReference type="InterPro" id="IPR000014">
    <property type="entry name" value="PAS"/>
</dbReference>
<dbReference type="InterPro" id="IPR013655">
    <property type="entry name" value="PAS_fold_3"/>
</dbReference>
<dbReference type="Gene3D" id="3.30.450.40">
    <property type="match status" value="1"/>
</dbReference>
<dbReference type="SMART" id="SM00387">
    <property type="entry name" value="HATPase_c"/>
    <property type="match status" value="1"/>
</dbReference>
<feature type="domain" description="PAS" evidence="4">
    <location>
        <begin position="188"/>
        <end position="248"/>
    </location>
</feature>
<dbReference type="PROSITE" id="PS50112">
    <property type="entry name" value="PAS"/>
    <property type="match status" value="3"/>
</dbReference>
<evidence type="ECO:0000259" key="3">
    <source>
        <dbReference type="PROSITE" id="PS50109"/>
    </source>
</evidence>
<dbReference type="Gene3D" id="3.30.565.10">
    <property type="entry name" value="Histidine kinase-like ATPase, C-terminal domain"/>
    <property type="match status" value="1"/>
</dbReference>
<dbReference type="SUPFAM" id="SSF55781">
    <property type="entry name" value="GAF domain-like"/>
    <property type="match status" value="1"/>
</dbReference>
<evidence type="ECO:0000259" key="5">
    <source>
        <dbReference type="PROSITE" id="PS50113"/>
    </source>
</evidence>
<feature type="transmembrane region" description="Helical" evidence="2">
    <location>
        <begin position="155"/>
        <end position="175"/>
    </location>
</feature>
<keyword evidence="2" id="KW-1133">Transmembrane helix</keyword>
<dbReference type="Pfam" id="PF08447">
    <property type="entry name" value="PAS_3"/>
    <property type="match status" value="1"/>
</dbReference>
<dbReference type="Pfam" id="PF08448">
    <property type="entry name" value="PAS_4"/>
    <property type="match status" value="3"/>
</dbReference>
<feature type="domain" description="PAC" evidence="5">
    <location>
        <begin position="265"/>
        <end position="315"/>
    </location>
</feature>
<dbReference type="PANTHER" id="PTHR43065">
    <property type="entry name" value="SENSOR HISTIDINE KINASE"/>
    <property type="match status" value="1"/>
</dbReference>
<gene>
    <name evidence="6" type="ORF">ADN01_11355</name>
</gene>
<keyword evidence="2" id="KW-0812">Transmembrane</keyword>
<dbReference type="NCBIfam" id="TIGR00229">
    <property type="entry name" value="sensory_box"/>
    <property type="match status" value="3"/>
</dbReference>
<dbReference type="OrthoDB" id="9767435at2"/>
<dbReference type="SUPFAM" id="SSF55785">
    <property type="entry name" value="PYP-like sensor domain (PAS domain)"/>
    <property type="match status" value="4"/>
</dbReference>
<feature type="transmembrane region" description="Helical" evidence="2">
    <location>
        <begin position="28"/>
        <end position="52"/>
    </location>
</feature>
<dbReference type="InterPro" id="IPR000700">
    <property type="entry name" value="PAS-assoc_C"/>
</dbReference>
<accession>A0A0P6YEZ8</accession>
<feature type="domain" description="Histidine kinase" evidence="3">
    <location>
        <begin position="867"/>
        <end position="1058"/>
    </location>
</feature>
<dbReference type="PROSITE" id="PS50113">
    <property type="entry name" value="PAC"/>
    <property type="match status" value="3"/>
</dbReference>
<dbReference type="SMART" id="SM00086">
    <property type="entry name" value="PAC"/>
    <property type="match status" value="4"/>
</dbReference>
<dbReference type="InterPro" id="IPR036890">
    <property type="entry name" value="HATPase_C_sf"/>
</dbReference>
<dbReference type="InterPro" id="IPR011495">
    <property type="entry name" value="Sig_transdc_His_kin_sub2_dim/P"/>
</dbReference>
<dbReference type="RefSeq" id="WP_062417665.1">
    <property type="nucleotide sequence ID" value="NZ_DF967974.1"/>
</dbReference>
<protein>
    <recommendedName>
        <fullName evidence="8">PAS domain S-box protein</fullName>
    </recommendedName>
</protein>
<dbReference type="Pfam" id="PF07568">
    <property type="entry name" value="HisKA_2"/>
    <property type="match status" value="1"/>
</dbReference>
<feature type="domain" description="PAS" evidence="4">
    <location>
        <begin position="316"/>
        <end position="388"/>
    </location>
</feature>
<dbReference type="Pfam" id="PF13185">
    <property type="entry name" value="GAF_2"/>
    <property type="match status" value="1"/>
</dbReference>
<dbReference type="CDD" id="cd00130">
    <property type="entry name" value="PAS"/>
    <property type="match status" value="3"/>
</dbReference>
<dbReference type="InterPro" id="IPR003594">
    <property type="entry name" value="HATPase_dom"/>
</dbReference>
<comment type="caution">
    <text evidence="6">The sequence shown here is derived from an EMBL/GenBank/DDBJ whole genome shotgun (WGS) entry which is preliminary data.</text>
</comment>
<dbReference type="SUPFAM" id="SSF55874">
    <property type="entry name" value="ATPase domain of HSP90 chaperone/DNA topoisomerase II/histidine kinase"/>
    <property type="match status" value="1"/>
</dbReference>
<dbReference type="InterPro" id="IPR005467">
    <property type="entry name" value="His_kinase_dom"/>
</dbReference>
<evidence type="ECO:0000313" key="6">
    <source>
        <dbReference type="EMBL" id="KPL80716.1"/>
    </source>
</evidence>
<dbReference type="InterPro" id="IPR013656">
    <property type="entry name" value="PAS_4"/>
</dbReference>
<organism evidence="6 7">
    <name type="scientific">Levilinea saccharolytica</name>
    <dbReference type="NCBI Taxonomy" id="229921"/>
    <lineage>
        <taxon>Bacteria</taxon>
        <taxon>Bacillati</taxon>
        <taxon>Chloroflexota</taxon>
        <taxon>Anaerolineae</taxon>
        <taxon>Anaerolineales</taxon>
        <taxon>Anaerolineaceae</taxon>
        <taxon>Levilinea</taxon>
    </lineage>
</organism>
<evidence type="ECO:0000256" key="2">
    <source>
        <dbReference type="SAM" id="Phobius"/>
    </source>
</evidence>
<keyword evidence="1" id="KW-0418">Kinase</keyword>
<dbReference type="Gene3D" id="3.30.450.20">
    <property type="entry name" value="PAS domain"/>
    <property type="match status" value="4"/>
</dbReference>
<dbReference type="InterPro" id="IPR035965">
    <property type="entry name" value="PAS-like_dom_sf"/>
</dbReference>
<feature type="domain" description="PAC" evidence="5">
    <location>
        <begin position="391"/>
        <end position="443"/>
    </location>
</feature>
<dbReference type="SMART" id="SM00065">
    <property type="entry name" value="GAF"/>
    <property type="match status" value="1"/>
</dbReference>
<proteinExistence type="predicted"/>
<dbReference type="Proteomes" id="UP000050501">
    <property type="component" value="Unassembled WGS sequence"/>
</dbReference>
<dbReference type="SMART" id="SM00091">
    <property type="entry name" value="PAS"/>
    <property type="match status" value="4"/>
</dbReference>
<reference evidence="6 7" key="1">
    <citation type="submission" date="2015-07" db="EMBL/GenBank/DDBJ databases">
        <title>Genome sequence of Levilinea saccharolytica DSM 16555.</title>
        <authorList>
            <person name="Hemp J."/>
            <person name="Ward L.M."/>
            <person name="Pace L.A."/>
            <person name="Fischer W.W."/>
        </authorList>
    </citation>
    <scope>NUCLEOTIDE SEQUENCE [LARGE SCALE GENOMIC DNA]</scope>
    <source>
        <strain evidence="6 7">KIBI-1</strain>
    </source>
</reference>
<keyword evidence="1" id="KW-0808">Transferase</keyword>
<dbReference type="EMBL" id="LGCM01000039">
    <property type="protein sequence ID" value="KPL80716.1"/>
    <property type="molecule type" value="Genomic_DNA"/>
</dbReference>
<feature type="transmembrane region" description="Helical" evidence="2">
    <location>
        <begin position="87"/>
        <end position="105"/>
    </location>
</feature>
<dbReference type="PATRIC" id="fig|229921.5.peg.1493"/>
<sequence length="1058" mass="118998">MQTPLNQLVIQSIQRFGAQDRQLRQRQLLNMFITITLLIGVIYVTANPIYIFLSTGQFSLNFLLVDLLALGVLAVLRLLNRRGYTRLAALGYIFLLVLLPHAVFAPKTQDSVLILYTLPIVFSSFIIAPYASWIVSGGATIAYTLVLVQADRLNAFNFTAFLTFFTLAALSWLIAASFDHLVVKIETDRHLYSTLVEHSPSVVYIAEGGRAGHWTYISPQVEQLLGFTPQEWLSVPNRWLEQILPEDRLRILDEDAQIHSLKTTQRCEYRVRSRSGEIRWVRDDANLLLTPPLGRIQGVIMDISVRKEMEFRLRESEDRYRTLITASPDAITVTDLNGVITYASKRAHALFLTDESRGEGLGTSIFDWVAPSDRPLAQQQASRITSGRESIPNIYEFVRKDGVHFFGEVSSAVLRGLNGEITGIIATIRDISRRKKDESLQEALYQISEAAYSTDSLEDLYARIHAILGTLMHAENFFIANYDSKTETIYFPYFVDAYDDKPAPRKPGRTLTDYVLRTGQPILAYPMHFEHLRETGEVVSQGTASVDWMGVPLKYKGESLGIMAVQSYTEGIRFDQEDLQIMTFVSNQVALAIARKRAEEALRESNQLNQEVISGAKIGIFLLDTDLKVLIWNPVMENLTSLPAREAVGSPILELFPRLDEIGIGGQLLQALSGKTIFLPDQYVLFSRTQRPVWISSIFAPHRSAQGQIAGVIGVISNITERKQFEDALRFSENLYHTTLDALQEWIHVVDSDLNLILANQSLRALLHPSNAHADIYGQSVEKAFPFLPAQHHLDDQEILKTGHALFSTERIEIDQHPYFTETLKVPVLEEGQVARVITVIRDITAQKEAEEQIRTALHEKEILLQEIHHRVKNNLQVMSSLLGLQTDFIQDPRALEVIQATQSRIRSMALIHEELYQSKDLAHINMVEYLQKLSYSLVNAFASHPGIHLQVEIEDIFFGVDTATPCGLIVNELVSNALKYAFPHGQKGTVRVVLHADPEQAGKHVLVVADDGVGLPAGLDFQNTDTLGLQLVNILSQQLKGSIHLQTRPGTIFTLRF</sequence>
<dbReference type="AlphaFoldDB" id="A0A0P6YEZ8"/>
<dbReference type="STRING" id="229921.ADN01_11355"/>
<evidence type="ECO:0008006" key="8">
    <source>
        <dbReference type="Google" id="ProtNLM"/>
    </source>
</evidence>
<feature type="domain" description="PAS" evidence="4">
    <location>
        <begin position="605"/>
        <end position="675"/>
    </location>
</feature>
<name>A0A0P6YEZ8_9CHLR</name>